<proteinExistence type="predicted"/>
<comment type="caution">
    <text evidence="7">The sequence shown here is derived from an EMBL/GenBank/DDBJ whole genome shotgun (WGS) entry which is preliminary data.</text>
</comment>
<evidence type="ECO:0000259" key="6">
    <source>
        <dbReference type="PROSITE" id="PS51007"/>
    </source>
</evidence>
<keyword evidence="5" id="KW-0732">Signal</keyword>
<dbReference type="GO" id="GO:0020037">
    <property type="term" value="F:heme binding"/>
    <property type="evidence" value="ECO:0007669"/>
    <property type="project" value="InterPro"/>
</dbReference>
<keyword evidence="3 4" id="KW-0408">Iron</keyword>
<evidence type="ECO:0000256" key="5">
    <source>
        <dbReference type="SAM" id="SignalP"/>
    </source>
</evidence>
<feature type="chain" id="PRO_5021725203" evidence="5">
    <location>
        <begin position="26"/>
        <end position="105"/>
    </location>
</feature>
<keyword evidence="8" id="KW-1185">Reference proteome</keyword>
<sequence length="105" mass="11395">MTAPFLKAVPFLLAMAIAGSSPAWAADPAEGRRIAESWCSSCHVAADRGPGTDAVPTLQRIAADPRRDPGWLRQWLNDPHPPMPDLNLSHAEIENVVAYLQTLAR</sequence>
<dbReference type="Gene3D" id="1.10.760.10">
    <property type="entry name" value="Cytochrome c-like domain"/>
    <property type="match status" value="1"/>
</dbReference>
<reference evidence="7 8" key="1">
    <citation type="submission" date="2019-07" db="EMBL/GenBank/DDBJ databases">
        <title>Whole genome shotgun sequence of Skermanella aerolata NBRC 106429.</title>
        <authorList>
            <person name="Hosoyama A."/>
            <person name="Uohara A."/>
            <person name="Ohji S."/>
            <person name="Ichikawa N."/>
        </authorList>
    </citation>
    <scope>NUCLEOTIDE SEQUENCE [LARGE SCALE GENOMIC DNA]</scope>
    <source>
        <strain evidence="7 8">NBRC 106429</strain>
    </source>
</reference>
<dbReference type="InterPro" id="IPR036909">
    <property type="entry name" value="Cyt_c-like_dom_sf"/>
</dbReference>
<dbReference type="GO" id="GO:0009055">
    <property type="term" value="F:electron transfer activity"/>
    <property type="evidence" value="ECO:0007669"/>
    <property type="project" value="InterPro"/>
</dbReference>
<dbReference type="InterPro" id="IPR009056">
    <property type="entry name" value="Cyt_c-like_dom"/>
</dbReference>
<gene>
    <name evidence="7" type="primary">cycB_1</name>
    <name evidence="7" type="ORF">SAE02_03220</name>
</gene>
<evidence type="ECO:0000256" key="4">
    <source>
        <dbReference type="PROSITE-ProRule" id="PRU00433"/>
    </source>
</evidence>
<dbReference type="AlphaFoldDB" id="A0A512DI67"/>
<dbReference type="EMBL" id="BJYZ01000002">
    <property type="protein sequence ID" value="GEO36174.1"/>
    <property type="molecule type" value="Genomic_DNA"/>
</dbReference>
<dbReference type="SUPFAM" id="SSF46626">
    <property type="entry name" value="Cytochrome c"/>
    <property type="match status" value="1"/>
</dbReference>
<organism evidence="7 8">
    <name type="scientific">Skermanella aerolata</name>
    <dbReference type="NCBI Taxonomy" id="393310"/>
    <lineage>
        <taxon>Bacteria</taxon>
        <taxon>Pseudomonadati</taxon>
        <taxon>Pseudomonadota</taxon>
        <taxon>Alphaproteobacteria</taxon>
        <taxon>Rhodospirillales</taxon>
        <taxon>Azospirillaceae</taxon>
        <taxon>Skermanella</taxon>
    </lineage>
</organism>
<feature type="signal peptide" evidence="5">
    <location>
        <begin position="1"/>
        <end position="25"/>
    </location>
</feature>
<dbReference type="OrthoDB" id="7873796at2"/>
<evidence type="ECO:0000256" key="1">
    <source>
        <dbReference type="ARBA" id="ARBA00022617"/>
    </source>
</evidence>
<dbReference type="Pfam" id="PF13442">
    <property type="entry name" value="Cytochrome_CBB3"/>
    <property type="match status" value="1"/>
</dbReference>
<dbReference type="GO" id="GO:0046872">
    <property type="term" value="F:metal ion binding"/>
    <property type="evidence" value="ECO:0007669"/>
    <property type="project" value="UniProtKB-KW"/>
</dbReference>
<dbReference type="RefSeq" id="WP_044425648.1">
    <property type="nucleotide sequence ID" value="NZ_BJYZ01000002.1"/>
</dbReference>
<name>A0A512DI67_9PROT</name>
<evidence type="ECO:0000256" key="3">
    <source>
        <dbReference type="ARBA" id="ARBA00023004"/>
    </source>
</evidence>
<accession>A0A512DI67</accession>
<dbReference type="PROSITE" id="PS51007">
    <property type="entry name" value="CYTC"/>
    <property type="match status" value="1"/>
</dbReference>
<evidence type="ECO:0000313" key="8">
    <source>
        <dbReference type="Proteomes" id="UP000321523"/>
    </source>
</evidence>
<protein>
    <submittedName>
        <fullName evidence="7">Cytochrome c-552</fullName>
    </submittedName>
</protein>
<dbReference type="Proteomes" id="UP000321523">
    <property type="component" value="Unassembled WGS sequence"/>
</dbReference>
<evidence type="ECO:0000313" key="7">
    <source>
        <dbReference type="EMBL" id="GEO36174.1"/>
    </source>
</evidence>
<keyword evidence="2 4" id="KW-0479">Metal-binding</keyword>
<evidence type="ECO:0000256" key="2">
    <source>
        <dbReference type="ARBA" id="ARBA00022723"/>
    </source>
</evidence>
<keyword evidence="1 4" id="KW-0349">Heme</keyword>
<feature type="domain" description="Cytochrome c" evidence="6">
    <location>
        <begin position="26"/>
        <end position="104"/>
    </location>
</feature>